<evidence type="ECO:0000256" key="1">
    <source>
        <dbReference type="SAM" id="SignalP"/>
    </source>
</evidence>
<feature type="signal peptide" evidence="1">
    <location>
        <begin position="1"/>
        <end position="21"/>
    </location>
</feature>
<proteinExistence type="predicted"/>
<gene>
    <name evidence="2" type="ORF">HPS55_06205</name>
</gene>
<dbReference type="EMBL" id="JABKKE010000008">
    <property type="protein sequence ID" value="NPE13921.1"/>
    <property type="molecule type" value="Genomic_DNA"/>
</dbReference>
<dbReference type="GeneID" id="82157354"/>
<name>A0ABX2AW86_9BACT</name>
<reference evidence="2 3" key="1">
    <citation type="submission" date="2020-05" db="EMBL/GenBank/DDBJ databases">
        <title>Distinct polysaccharide utilization as determinants for interspecies competition between intestinal Prevotella spp.</title>
        <authorList>
            <person name="Galvez E.J.C."/>
            <person name="Iljazovic A."/>
            <person name="Strowig T."/>
        </authorList>
    </citation>
    <scope>NUCLEOTIDE SEQUENCE [LARGE SCALE GENOMIC DNA]</scope>
    <source>
        <strain evidence="2 3">PROD</strain>
    </source>
</reference>
<accession>A0ABX2AW86</accession>
<evidence type="ECO:0000313" key="3">
    <source>
        <dbReference type="Proteomes" id="UP001193734"/>
    </source>
</evidence>
<protein>
    <recommendedName>
        <fullName evidence="4">DUF3244 domain-containing protein</fullName>
    </recommendedName>
</protein>
<organism evidence="2 3">
    <name type="scientific">Xylanibacter rodentium</name>
    <dbReference type="NCBI Taxonomy" id="2736289"/>
    <lineage>
        <taxon>Bacteria</taxon>
        <taxon>Pseudomonadati</taxon>
        <taxon>Bacteroidota</taxon>
        <taxon>Bacteroidia</taxon>
        <taxon>Bacteroidales</taxon>
        <taxon>Prevotellaceae</taxon>
        <taxon>Xylanibacter</taxon>
    </lineage>
</organism>
<sequence>MTRKQLLAAGIIMMTATLGYAAKNNDGEITRNTIGITNNPCYIRIDLQVRYDDPKNIKNGIGRSSVRIPAIYIDGHTLYLDGNTFEEIQLVGMDENGNESIVYSSVIPAGAETVDIPTGFTGVYEIRFVRAGYCFYGEVMI</sequence>
<comment type="caution">
    <text evidence="2">The sequence shown here is derived from an EMBL/GenBank/DDBJ whole genome shotgun (WGS) entry which is preliminary data.</text>
</comment>
<keyword evidence="1" id="KW-0732">Signal</keyword>
<keyword evidence="3" id="KW-1185">Reference proteome</keyword>
<evidence type="ECO:0000313" key="2">
    <source>
        <dbReference type="EMBL" id="NPE13921.1"/>
    </source>
</evidence>
<dbReference type="Proteomes" id="UP001193734">
    <property type="component" value="Unassembled WGS sequence"/>
</dbReference>
<evidence type="ECO:0008006" key="4">
    <source>
        <dbReference type="Google" id="ProtNLM"/>
    </source>
</evidence>
<dbReference type="RefSeq" id="WP_172174679.1">
    <property type="nucleotide sequence ID" value="NZ_CASGIA010000005.1"/>
</dbReference>
<feature type="chain" id="PRO_5045932605" description="DUF3244 domain-containing protein" evidence="1">
    <location>
        <begin position="22"/>
        <end position="141"/>
    </location>
</feature>